<evidence type="ECO:0000256" key="3">
    <source>
        <dbReference type="HAMAP-Rule" id="MF_01367"/>
    </source>
</evidence>
<dbReference type="SMART" id="SM01374">
    <property type="entry name" value="Ribosomal_L14"/>
    <property type="match status" value="1"/>
</dbReference>
<dbReference type="STRING" id="432608.A6V39_02975"/>
<gene>
    <name evidence="3" type="primary">rplN</name>
    <name evidence="6" type="ORF">A6V39_02975</name>
</gene>
<sequence length="122" mass="13250">MIQFMSRLTVADNSGAKEVGVIKVYGGTRRRYAAIGDVVLVSVKSLSTSGNVKKGNIFKALIVRTRRPISRPNGVMISFDDNACVLIKEDKNPIGTRIFGPVTRELRKGGYNSILSLAPVVL</sequence>
<dbReference type="InterPro" id="IPR036853">
    <property type="entry name" value="Ribosomal_uL14_sf"/>
</dbReference>
<keyword evidence="1 3" id="KW-0689">Ribosomal protein</keyword>
<reference evidence="7" key="1">
    <citation type="submission" date="2016-04" db="EMBL/GenBank/DDBJ databases">
        <authorList>
            <person name="Quiroz-Castaneda R.E."/>
            <person name="Martinez-Ocampo F."/>
        </authorList>
    </citation>
    <scope>NUCLEOTIDE SEQUENCE [LARGE SCALE GENOMIC DNA]</scope>
    <source>
        <strain evidence="7">INIFAP01</strain>
    </source>
</reference>
<dbReference type="NCBIfam" id="TIGR01067">
    <property type="entry name" value="rplN_bact"/>
    <property type="match status" value="1"/>
</dbReference>
<dbReference type="InterPro" id="IPR019972">
    <property type="entry name" value="Ribosomal_uL14_CS"/>
</dbReference>
<evidence type="ECO:0000313" key="6">
    <source>
        <dbReference type="EMBL" id="OAL10373.1"/>
    </source>
</evidence>
<dbReference type="PANTHER" id="PTHR11761">
    <property type="entry name" value="50S/60S RIBOSOMAL PROTEIN L14/L23"/>
    <property type="match status" value="1"/>
</dbReference>
<dbReference type="HAMAP" id="MF_01367">
    <property type="entry name" value="Ribosomal_uL14"/>
    <property type="match status" value="1"/>
</dbReference>
<protein>
    <recommendedName>
        <fullName evidence="3">Large ribosomal subunit protein uL14</fullName>
    </recommendedName>
</protein>
<comment type="similarity">
    <text evidence="3 4">Belongs to the universal ribosomal protein uL14 family.</text>
</comment>
<dbReference type="EMBL" id="LWUJ01000011">
    <property type="protein sequence ID" value="OAL10373.1"/>
    <property type="molecule type" value="Genomic_DNA"/>
</dbReference>
<organism evidence="6 7">
    <name type="scientific">Candidatus Mycoplasma haematobovis</name>
    <dbReference type="NCBI Taxonomy" id="432608"/>
    <lineage>
        <taxon>Bacteria</taxon>
        <taxon>Bacillati</taxon>
        <taxon>Mycoplasmatota</taxon>
        <taxon>Mollicutes</taxon>
        <taxon>Mycoplasmataceae</taxon>
        <taxon>Mycoplasma</taxon>
    </lineage>
</organism>
<comment type="caution">
    <text evidence="6">The sequence shown here is derived from an EMBL/GenBank/DDBJ whole genome shotgun (WGS) entry which is preliminary data.</text>
</comment>
<dbReference type="Proteomes" id="UP000077623">
    <property type="component" value="Unassembled WGS sequence"/>
</dbReference>
<evidence type="ECO:0000313" key="7">
    <source>
        <dbReference type="Proteomes" id="UP000077623"/>
    </source>
</evidence>
<proteinExistence type="inferred from homology"/>
<dbReference type="GO" id="GO:0003735">
    <property type="term" value="F:structural constituent of ribosome"/>
    <property type="evidence" value="ECO:0007669"/>
    <property type="project" value="InterPro"/>
</dbReference>
<comment type="function">
    <text evidence="3 5">Binds to 23S rRNA. Forms part of two intersubunit bridges in the 70S ribosome.</text>
</comment>
<dbReference type="Pfam" id="PF00238">
    <property type="entry name" value="Ribosomal_L14"/>
    <property type="match status" value="1"/>
</dbReference>
<dbReference type="AlphaFoldDB" id="A0A1A9QD40"/>
<dbReference type="PROSITE" id="PS00049">
    <property type="entry name" value="RIBOSOMAL_L14"/>
    <property type="match status" value="1"/>
</dbReference>
<evidence type="ECO:0000256" key="1">
    <source>
        <dbReference type="ARBA" id="ARBA00022980"/>
    </source>
</evidence>
<dbReference type="RefSeq" id="WP_187150214.1">
    <property type="nucleotide sequence ID" value="NZ_LWUJ01000011.1"/>
</dbReference>
<dbReference type="PANTHER" id="PTHR11761:SF3">
    <property type="entry name" value="LARGE RIBOSOMAL SUBUNIT PROTEIN UL14M"/>
    <property type="match status" value="1"/>
</dbReference>
<dbReference type="SUPFAM" id="SSF50193">
    <property type="entry name" value="Ribosomal protein L14"/>
    <property type="match status" value="1"/>
</dbReference>
<evidence type="ECO:0000256" key="4">
    <source>
        <dbReference type="RuleBase" id="RU003949"/>
    </source>
</evidence>
<keyword evidence="3 5" id="KW-0694">RNA-binding</keyword>
<keyword evidence="7" id="KW-1185">Reference proteome</keyword>
<keyword evidence="3 5" id="KW-0699">rRNA-binding</keyword>
<dbReference type="InterPro" id="IPR005745">
    <property type="entry name" value="Ribosomal_uL14_bac-type"/>
</dbReference>
<dbReference type="GO" id="GO:0006412">
    <property type="term" value="P:translation"/>
    <property type="evidence" value="ECO:0007669"/>
    <property type="project" value="UniProtKB-UniRule"/>
</dbReference>
<dbReference type="CDD" id="cd00337">
    <property type="entry name" value="Ribosomal_uL14"/>
    <property type="match status" value="1"/>
</dbReference>
<dbReference type="Gene3D" id="2.40.150.20">
    <property type="entry name" value="Ribosomal protein L14"/>
    <property type="match status" value="1"/>
</dbReference>
<evidence type="ECO:0000256" key="2">
    <source>
        <dbReference type="ARBA" id="ARBA00023274"/>
    </source>
</evidence>
<accession>A0A1A9QD40</accession>
<dbReference type="GO" id="GO:0022625">
    <property type="term" value="C:cytosolic large ribosomal subunit"/>
    <property type="evidence" value="ECO:0007669"/>
    <property type="project" value="TreeGrafter"/>
</dbReference>
<evidence type="ECO:0000256" key="5">
    <source>
        <dbReference type="RuleBase" id="RU003950"/>
    </source>
</evidence>
<dbReference type="InterPro" id="IPR000218">
    <property type="entry name" value="Ribosomal_uL14"/>
</dbReference>
<comment type="subunit">
    <text evidence="3">Part of the 50S ribosomal subunit. Forms a cluster with proteins L3 and L19. In the 70S ribosome, L14 and L19 interact and together make contacts with the 16S rRNA in bridges B5 and B8.</text>
</comment>
<dbReference type="GO" id="GO:0070180">
    <property type="term" value="F:large ribosomal subunit rRNA binding"/>
    <property type="evidence" value="ECO:0007669"/>
    <property type="project" value="TreeGrafter"/>
</dbReference>
<keyword evidence="2 3" id="KW-0687">Ribonucleoprotein</keyword>
<name>A0A1A9QD40_9MOLU</name>